<name>A0ABQ8SLD0_PERAM</name>
<comment type="caution">
    <text evidence="1">The sequence shown here is derived from an EMBL/GenBank/DDBJ whole genome shotgun (WGS) entry which is preliminary data.</text>
</comment>
<dbReference type="EMBL" id="JAJSOF020000025">
    <property type="protein sequence ID" value="KAJ4434467.1"/>
    <property type="molecule type" value="Genomic_DNA"/>
</dbReference>
<dbReference type="Proteomes" id="UP001148838">
    <property type="component" value="Unassembled WGS sequence"/>
</dbReference>
<protein>
    <submittedName>
        <fullName evidence="1">Uncharacterized protein</fullName>
    </submittedName>
</protein>
<sequence>MQELEGEEDEEEETKRDSCWKEVLKSNIPDWSRKDTVVSFHMTTGHDCLTNHLFCVGILNRPSCIMDSEHQSVSSALSNSTTIERYWEARNRMLSLSLYILHPDLMGEGGELDPTMGGGQAWGSSRTTVSHIVFLVVWKRRPDGHDCLAKHLHRIGIYQSPNCPLCNSNQELDSEHLKICASVAGHDNIFEKYWSARGQMTLLSNVWH</sequence>
<reference evidence="1 2" key="1">
    <citation type="journal article" date="2022" name="Allergy">
        <title>Genome assembly and annotation of Periplaneta americana reveal a comprehensive cockroach allergen profile.</title>
        <authorList>
            <person name="Wang L."/>
            <person name="Xiong Q."/>
            <person name="Saelim N."/>
            <person name="Wang L."/>
            <person name="Nong W."/>
            <person name="Wan A.T."/>
            <person name="Shi M."/>
            <person name="Liu X."/>
            <person name="Cao Q."/>
            <person name="Hui J.H.L."/>
            <person name="Sookrung N."/>
            <person name="Leung T.F."/>
            <person name="Tungtrongchitr A."/>
            <person name="Tsui S.K.W."/>
        </authorList>
    </citation>
    <scope>NUCLEOTIDE SEQUENCE [LARGE SCALE GENOMIC DNA]</scope>
    <source>
        <strain evidence="1">PWHHKU_190912</strain>
    </source>
</reference>
<accession>A0ABQ8SLD0</accession>
<proteinExistence type="predicted"/>
<evidence type="ECO:0000313" key="1">
    <source>
        <dbReference type="EMBL" id="KAJ4434467.1"/>
    </source>
</evidence>
<gene>
    <name evidence="1" type="ORF">ANN_23029</name>
</gene>
<keyword evidence="2" id="KW-1185">Reference proteome</keyword>
<organism evidence="1 2">
    <name type="scientific">Periplaneta americana</name>
    <name type="common">American cockroach</name>
    <name type="synonym">Blatta americana</name>
    <dbReference type="NCBI Taxonomy" id="6978"/>
    <lineage>
        <taxon>Eukaryota</taxon>
        <taxon>Metazoa</taxon>
        <taxon>Ecdysozoa</taxon>
        <taxon>Arthropoda</taxon>
        <taxon>Hexapoda</taxon>
        <taxon>Insecta</taxon>
        <taxon>Pterygota</taxon>
        <taxon>Neoptera</taxon>
        <taxon>Polyneoptera</taxon>
        <taxon>Dictyoptera</taxon>
        <taxon>Blattodea</taxon>
        <taxon>Blattoidea</taxon>
        <taxon>Blattidae</taxon>
        <taxon>Blattinae</taxon>
        <taxon>Periplaneta</taxon>
    </lineage>
</organism>
<evidence type="ECO:0000313" key="2">
    <source>
        <dbReference type="Proteomes" id="UP001148838"/>
    </source>
</evidence>